<feature type="region of interest" description="Disordered" evidence="6">
    <location>
        <begin position="136"/>
        <end position="155"/>
    </location>
</feature>
<dbReference type="AlphaFoldDB" id="A0A6N3IZ36"/>
<dbReference type="EMBL" id="CADCUR010000218">
    <property type="protein sequence ID" value="CAA9411950.1"/>
    <property type="molecule type" value="Genomic_DNA"/>
</dbReference>
<protein>
    <recommendedName>
        <fullName evidence="9">Phosphate-starvation-inducible E-like protein</fullName>
    </recommendedName>
</protein>
<feature type="transmembrane region" description="Helical" evidence="7">
    <location>
        <begin position="111"/>
        <end position="128"/>
    </location>
</feature>
<keyword evidence="2" id="KW-1003">Cell membrane</keyword>
<dbReference type="GO" id="GO:0005886">
    <property type="term" value="C:plasma membrane"/>
    <property type="evidence" value="ECO:0007669"/>
    <property type="project" value="UniProtKB-SubCell"/>
</dbReference>
<proteinExistence type="predicted"/>
<evidence type="ECO:0000256" key="7">
    <source>
        <dbReference type="SAM" id="Phobius"/>
    </source>
</evidence>
<evidence type="ECO:0000256" key="6">
    <source>
        <dbReference type="SAM" id="MobiDB-lite"/>
    </source>
</evidence>
<keyword evidence="4 7" id="KW-1133">Transmembrane helix</keyword>
<evidence type="ECO:0000256" key="4">
    <source>
        <dbReference type="ARBA" id="ARBA00022989"/>
    </source>
</evidence>
<accession>A0A6N3IZ36</accession>
<comment type="subcellular location">
    <subcellularLocation>
        <location evidence="1">Cell membrane</location>
        <topology evidence="1">Multi-pass membrane protein</topology>
    </subcellularLocation>
</comment>
<dbReference type="InterPro" id="IPR020948">
    <property type="entry name" value="P_starv_induced_PsiE-like"/>
</dbReference>
<gene>
    <name evidence="8" type="ORF">AVDCRST_MAG74-2340</name>
</gene>
<organism evidence="8">
    <name type="scientific">uncultured Pyrinomonadaceae bacterium</name>
    <dbReference type="NCBI Taxonomy" id="2283094"/>
    <lineage>
        <taxon>Bacteria</taxon>
        <taxon>Pseudomonadati</taxon>
        <taxon>Acidobacteriota</taxon>
        <taxon>Blastocatellia</taxon>
        <taxon>Blastocatellales</taxon>
        <taxon>Pyrinomonadaceae</taxon>
        <taxon>environmental samples</taxon>
    </lineage>
</organism>
<evidence type="ECO:0008006" key="9">
    <source>
        <dbReference type="Google" id="ProtNLM"/>
    </source>
</evidence>
<name>A0A6N3IZ36_9BACT</name>
<feature type="transmembrane region" description="Helical" evidence="7">
    <location>
        <begin position="52"/>
        <end position="69"/>
    </location>
</feature>
<evidence type="ECO:0000256" key="5">
    <source>
        <dbReference type="ARBA" id="ARBA00023136"/>
    </source>
</evidence>
<evidence type="ECO:0000256" key="3">
    <source>
        <dbReference type="ARBA" id="ARBA00022692"/>
    </source>
</evidence>
<evidence type="ECO:0000256" key="1">
    <source>
        <dbReference type="ARBA" id="ARBA00004651"/>
    </source>
</evidence>
<keyword evidence="5 7" id="KW-0472">Membrane</keyword>
<evidence type="ECO:0000313" key="8">
    <source>
        <dbReference type="EMBL" id="CAA9411950.1"/>
    </source>
</evidence>
<reference evidence="8" key="1">
    <citation type="submission" date="2020-02" db="EMBL/GenBank/DDBJ databases">
        <authorList>
            <person name="Meier V. D."/>
        </authorList>
    </citation>
    <scope>NUCLEOTIDE SEQUENCE</scope>
    <source>
        <strain evidence="8">AVDCRST_MAG74</strain>
    </source>
</reference>
<feature type="transmembrane region" description="Helical" evidence="7">
    <location>
        <begin position="12"/>
        <end position="32"/>
    </location>
</feature>
<sequence length="155" mass="17361">MLYIVEQIEKLIIRTLIILLLLALVFGTVELGRIMVLEIIEPPFLQLNISKIFENFGLVLIILMGLELLKILKMFLVEDEIKPESVVGIAVIAICNKIITLDTKHISGDAMLGIAAILVGLSVAYFVFRRRAANKDERDEPRREMSAAEKSNRAG</sequence>
<keyword evidence="3 7" id="KW-0812">Transmembrane</keyword>
<dbReference type="Pfam" id="PF06146">
    <property type="entry name" value="PsiE"/>
    <property type="match status" value="1"/>
</dbReference>
<evidence type="ECO:0000256" key="2">
    <source>
        <dbReference type="ARBA" id="ARBA00022475"/>
    </source>
</evidence>